<name>A0A1H0BTR4_9BACT</name>
<gene>
    <name evidence="2" type="ORF">SAMN04488516_102286</name>
</gene>
<dbReference type="AlphaFoldDB" id="A0A1H0BTR4"/>
<dbReference type="RefSeq" id="WP_092063657.1">
    <property type="nucleotide sequence ID" value="NZ_FNIN01000002.1"/>
</dbReference>
<dbReference type="PANTHER" id="PTHR46268">
    <property type="entry name" value="STRESS RESPONSE PROTEIN NHAX"/>
    <property type="match status" value="1"/>
</dbReference>
<dbReference type="EMBL" id="FNIN01000002">
    <property type="protein sequence ID" value="SDN48977.1"/>
    <property type="molecule type" value="Genomic_DNA"/>
</dbReference>
<reference evidence="2 3" key="1">
    <citation type="submission" date="2016-10" db="EMBL/GenBank/DDBJ databases">
        <authorList>
            <person name="de Groot N.N."/>
        </authorList>
    </citation>
    <scope>NUCLEOTIDE SEQUENCE [LARGE SCALE GENOMIC DNA]</scope>
    <source>
        <strain evidence="2 3">DSM 15269</strain>
    </source>
</reference>
<dbReference type="SUPFAM" id="SSF52402">
    <property type="entry name" value="Adenine nucleotide alpha hydrolases-like"/>
    <property type="match status" value="2"/>
</dbReference>
<dbReference type="Gene3D" id="3.40.50.12370">
    <property type="match status" value="1"/>
</dbReference>
<accession>A0A1H0BTR4</accession>
<comment type="similarity">
    <text evidence="1">Belongs to the universal stress protein A family.</text>
</comment>
<dbReference type="STRING" id="206665.SAMN04488516_102286"/>
<dbReference type="PANTHER" id="PTHR46268:SF6">
    <property type="entry name" value="UNIVERSAL STRESS PROTEIN UP12"/>
    <property type="match status" value="1"/>
</dbReference>
<sequence length="289" mass="33350">MQLSKKFLLTVSEDYSKFFGVKFISYFFKNKENISLDLIYIAPNPAKTSSYKHDEIIFSKQLNHQYKNKGVTALKEAKDILCQHGFQTNQIQTIFKFQNYSTVTDLIQEAHKGLYDALILGSRGLSFLEEKIFGSTSKTILEAEIDFPVWICREPDFETKNVLVCLDNSQASLRVCDHVGFILQDKPEHNIILTHVQTNKHQEPTSIFNKALKEFKNNNFPSTRIQTKLLYGKDVCETILNFAKKQKIAVIALGHTGKKEHLFSLFFNSNSTLLEIFEQFKNMTLWISK</sequence>
<evidence type="ECO:0000313" key="3">
    <source>
        <dbReference type="Proteomes" id="UP000199602"/>
    </source>
</evidence>
<keyword evidence="3" id="KW-1185">Reference proteome</keyword>
<evidence type="ECO:0000313" key="2">
    <source>
        <dbReference type="EMBL" id="SDN48977.1"/>
    </source>
</evidence>
<evidence type="ECO:0000256" key="1">
    <source>
        <dbReference type="ARBA" id="ARBA00008791"/>
    </source>
</evidence>
<dbReference type="CDD" id="cd00293">
    <property type="entry name" value="USP-like"/>
    <property type="match status" value="2"/>
</dbReference>
<dbReference type="OrthoDB" id="5430193at2"/>
<organism evidence="2 3">
    <name type="scientific">Desulfonauticus submarinus</name>
    <dbReference type="NCBI Taxonomy" id="206665"/>
    <lineage>
        <taxon>Bacteria</taxon>
        <taxon>Pseudomonadati</taxon>
        <taxon>Thermodesulfobacteriota</taxon>
        <taxon>Desulfovibrionia</taxon>
        <taxon>Desulfovibrionales</taxon>
        <taxon>Desulfonauticaceae</taxon>
        <taxon>Desulfonauticus</taxon>
    </lineage>
</organism>
<dbReference type="Proteomes" id="UP000199602">
    <property type="component" value="Unassembled WGS sequence"/>
</dbReference>
<protein>
    <submittedName>
        <fullName evidence="2">Universal stress protein family protein</fullName>
    </submittedName>
</protein>
<proteinExistence type="inferred from homology"/>